<keyword evidence="4" id="KW-1185">Reference proteome</keyword>
<dbReference type="PATRIC" id="fig|1280947.3.peg.2379"/>
<evidence type="ECO:0000259" key="2">
    <source>
        <dbReference type="PROSITE" id="PS50943"/>
    </source>
</evidence>
<dbReference type="Pfam" id="PF06114">
    <property type="entry name" value="Peptidase_M78"/>
    <property type="match status" value="1"/>
</dbReference>
<dbReference type="Proteomes" id="UP000027190">
    <property type="component" value="Unassembled WGS sequence"/>
</dbReference>
<dbReference type="OrthoDB" id="9796786at2"/>
<dbReference type="AlphaFoldDB" id="A0A062UFK6"/>
<evidence type="ECO:0000313" key="3">
    <source>
        <dbReference type="EMBL" id="KCZ57097.1"/>
    </source>
</evidence>
<proteinExistence type="inferred from homology"/>
<feature type="domain" description="HTH cro/C1-type" evidence="2">
    <location>
        <begin position="26"/>
        <end position="75"/>
    </location>
</feature>
<evidence type="ECO:0000256" key="1">
    <source>
        <dbReference type="ARBA" id="ARBA00007227"/>
    </source>
</evidence>
<organism evidence="3 4">
    <name type="scientific">Hyphomonas chukchiensis</name>
    <dbReference type="NCBI Taxonomy" id="1280947"/>
    <lineage>
        <taxon>Bacteria</taxon>
        <taxon>Pseudomonadati</taxon>
        <taxon>Pseudomonadota</taxon>
        <taxon>Alphaproteobacteria</taxon>
        <taxon>Hyphomonadales</taxon>
        <taxon>Hyphomonadaceae</taxon>
        <taxon>Hyphomonas</taxon>
    </lineage>
</organism>
<dbReference type="SMART" id="SM00530">
    <property type="entry name" value="HTH_XRE"/>
    <property type="match status" value="1"/>
</dbReference>
<dbReference type="eggNOG" id="COG3093">
    <property type="taxonomic scope" value="Bacteria"/>
</dbReference>
<name>A0A062UFK6_9PROT</name>
<dbReference type="InterPro" id="IPR010982">
    <property type="entry name" value="Lambda_DNA-bd_dom_sf"/>
</dbReference>
<dbReference type="SUPFAM" id="SSF47413">
    <property type="entry name" value="lambda repressor-like DNA-binding domains"/>
    <property type="match status" value="1"/>
</dbReference>
<dbReference type="InterPro" id="IPR013430">
    <property type="entry name" value="Toxin_antidote_HigA"/>
</dbReference>
<dbReference type="PANTHER" id="PTHR43236:SF2">
    <property type="entry name" value="BLL0069 PROTEIN"/>
    <property type="match status" value="1"/>
</dbReference>
<dbReference type="RefSeq" id="WP_034740626.1">
    <property type="nucleotide sequence ID" value="NZ_AWFG01000032.1"/>
</dbReference>
<comment type="caution">
    <text evidence="3">The sequence shown here is derived from an EMBL/GenBank/DDBJ whole genome shotgun (WGS) entry which is preliminary data.</text>
</comment>
<dbReference type="NCBIfam" id="TIGR02607">
    <property type="entry name" value="antidote_HigA"/>
    <property type="match status" value="1"/>
</dbReference>
<dbReference type="InterPro" id="IPR052345">
    <property type="entry name" value="Rad_response_metalloprotease"/>
</dbReference>
<dbReference type="STRING" id="1280947.HY30_17630"/>
<dbReference type="Gene3D" id="1.10.260.40">
    <property type="entry name" value="lambda repressor-like DNA-binding domains"/>
    <property type="match status" value="1"/>
</dbReference>
<gene>
    <name evidence="3" type="ORF">HY30_17630</name>
</gene>
<comment type="similarity">
    <text evidence="1">Belongs to the short-chain fatty acyl-CoA assimilation regulator (ScfR) family.</text>
</comment>
<dbReference type="PANTHER" id="PTHR43236">
    <property type="entry name" value="ANTITOXIN HIGA1"/>
    <property type="match status" value="1"/>
</dbReference>
<dbReference type="InterPro" id="IPR010359">
    <property type="entry name" value="IrrE_HExxH"/>
</dbReference>
<dbReference type="EMBL" id="AWFG01000032">
    <property type="protein sequence ID" value="KCZ57097.1"/>
    <property type="molecule type" value="Genomic_DNA"/>
</dbReference>
<protein>
    <recommendedName>
        <fullName evidence="2">HTH cro/C1-type domain-containing protein</fullName>
    </recommendedName>
</protein>
<dbReference type="Pfam" id="PF01381">
    <property type="entry name" value="HTH_3"/>
    <property type="match status" value="1"/>
</dbReference>
<dbReference type="PROSITE" id="PS50943">
    <property type="entry name" value="HTH_CROC1"/>
    <property type="match status" value="1"/>
</dbReference>
<accession>A0A062UFK6</accession>
<evidence type="ECO:0000313" key="4">
    <source>
        <dbReference type="Proteomes" id="UP000027190"/>
    </source>
</evidence>
<dbReference type="eggNOG" id="COG2856">
    <property type="taxonomic scope" value="Bacteria"/>
</dbReference>
<sequence>MATKNTEFLPDYDQEHAGAYLSWVLEARGIKKVDFARRCGRTSKTISEIIAGKAPISPETALQFERVLGDSAGYWLQLDARFQLQQARAKERIKSVSAAAMAWAREFPIAEMVKAKFLPSKPKEADLVDTMLRFFGVSSINAFREFWEVRVSPARFKQHNHHEIDQYAVAAWLRQGEILADQIDTAPYDEGNFRVQLDEIRALTRRPWQAIEYELVDLCAKAGVALALVPSLKNTGLRGAAFWAHKDKAVIVLSDRGKYEERFWFAFFHEAAHILLHSKKSIFIDQDKTGTEDRDIEREADAYSAEFLVPENAISSFREMYGEYANDLEQEELEDFAEEIGISPGLLLERLQHEDLIVRNSAHNKTLKRKAQFDCE</sequence>
<dbReference type="InterPro" id="IPR001387">
    <property type="entry name" value="Cro/C1-type_HTH"/>
</dbReference>
<dbReference type="Gene3D" id="1.10.10.2910">
    <property type="match status" value="1"/>
</dbReference>
<dbReference type="GO" id="GO:0003677">
    <property type="term" value="F:DNA binding"/>
    <property type="evidence" value="ECO:0007669"/>
    <property type="project" value="InterPro"/>
</dbReference>
<reference evidence="3 4" key="1">
    <citation type="journal article" date="2014" name="Antonie Van Leeuwenhoek">
        <title>Hyphomonas beringensis sp. nov. and Hyphomonas chukchiensis sp. nov., isolated from surface seawater of the Bering Sea and Chukchi Sea.</title>
        <authorList>
            <person name="Li C."/>
            <person name="Lai Q."/>
            <person name="Li G."/>
            <person name="Dong C."/>
            <person name="Wang J."/>
            <person name="Liao Y."/>
            <person name="Shao Z."/>
        </authorList>
    </citation>
    <scope>NUCLEOTIDE SEQUENCE [LARGE SCALE GENOMIC DNA]</scope>
    <source>
        <strain evidence="3 4">BH-BN04-4</strain>
    </source>
</reference>
<dbReference type="CDD" id="cd00093">
    <property type="entry name" value="HTH_XRE"/>
    <property type="match status" value="1"/>
</dbReference>